<feature type="transmembrane region" description="Helical" evidence="1">
    <location>
        <begin position="5"/>
        <end position="23"/>
    </location>
</feature>
<protein>
    <submittedName>
        <fullName evidence="2">Uncharacterized protein</fullName>
    </submittedName>
</protein>
<evidence type="ECO:0000313" key="2">
    <source>
        <dbReference type="EMBL" id="MDC7227437.1"/>
    </source>
</evidence>
<accession>A0AAJ1IDP5</accession>
<proteinExistence type="predicted"/>
<gene>
    <name evidence="2" type="ORF">PQJ61_11800</name>
</gene>
<evidence type="ECO:0000313" key="3">
    <source>
        <dbReference type="Proteomes" id="UP001221217"/>
    </source>
</evidence>
<name>A0AAJ1IDP5_9SPIO</name>
<sequence>MIKRIIYALFVVIIGCIMFMTAWKNLPAEQADSDNSVKPGFMDCRR</sequence>
<dbReference type="PROSITE" id="PS51257">
    <property type="entry name" value="PROKAR_LIPOPROTEIN"/>
    <property type="match status" value="1"/>
</dbReference>
<dbReference type="Proteomes" id="UP001221217">
    <property type="component" value="Unassembled WGS sequence"/>
</dbReference>
<evidence type="ECO:0000256" key="1">
    <source>
        <dbReference type="SAM" id="Phobius"/>
    </source>
</evidence>
<dbReference type="EMBL" id="JAQQAL010000025">
    <property type="protein sequence ID" value="MDC7227437.1"/>
    <property type="molecule type" value="Genomic_DNA"/>
</dbReference>
<keyword evidence="1" id="KW-0472">Membrane</keyword>
<dbReference type="AlphaFoldDB" id="A0AAJ1IDP5"/>
<comment type="caution">
    <text evidence="2">The sequence shown here is derived from an EMBL/GenBank/DDBJ whole genome shotgun (WGS) entry which is preliminary data.</text>
</comment>
<reference evidence="2 3" key="1">
    <citation type="submission" date="2022-12" db="EMBL/GenBank/DDBJ databases">
        <title>Metagenome assembled genome from gulf of manar.</title>
        <authorList>
            <person name="Kohli P."/>
            <person name="Pk S."/>
            <person name="Venkata Ramana C."/>
            <person name="Sasikala C."/>
        </authorList>
    </citation>
    <scope>NUCLEOTIDE SEQUENCE [LARGE SCALE GENOMIC DNA]</scope>
    <source>
        <strain evidence="2">JB008</strain>
    </source>
</reference>
<keyword evidence="1" id="KW-1133">Transmembrane helix</keyword>
<organism evidence="2 3">
    <name type="scientific">Candidatus Thalassospirochaeta sargassi</name>
    <dbReference type="NCBI Taxonomy" id="3119039"/>
    <lineage>
        <taxon>Bacteria</taxon>
        <taxon>Pseudomonadati</taxon>
        <taxon>Spirochaetota</taxon>
        <taxon>Spirochaetia</taxon>
        <taxon>Spirochaetales</taxon>
        <taxon>Spirochaetaceae</taxon>
        <taxon>Candidatus Thalassospirochaeta</taxon>
    </lineage>
</organism>
<keyword evidence="1" id="KW-0812">Transmembrane</keyword>